<evidence type="ECO:0000313" key="2">
    <source>
        <dbReference type="EMBL" id="KKK70823.1"/>
    </source>
</evidence>
<dbReference type="AlphaFoldDB" id="A0A0F8XPA1"/>
<proteinExistence type="predicted"/>
<sequence>DTSGYDASRDCHIILTSPVYVTSSPSEEDWANALRFWQNVARALPPATNLMACFREIFPQHPGGLRWVDAFNAAMAEAGRPLGAWVYFIAGGDHWINDYPVVATPALNALFLGASGIYNASGNAYAEPQQLLNAEYAWNVRSDGFFIEPTTHEAARDTWYGLVHNETQPPEIFAPGGQLERICRRLYGPAADPMVKHFSDCEPVRPPDTAHTADGSATFDTVAGDTASADKRYLPMAYEKVYGVPVHWRRLALDSKTWSDEISNEVYARRFADCGISRAELHARLRRQWEVIGRMAERSAALAGEGLAAGPAAGCREDLEFLQQSLQVTLPLSRALVEFHQAKRLRHAETPDPAAQGQSLRRARSHADEAADLAQSFFPTVT</sequence>
<protein>
    <submittedName>
        <fullName evidence="2">Uncharacterized protein</fullName>
    </submittedName>
</protein>
<comment type="caution">
    <text evidence="2">The sequence shown here is derived from an EMBL/GenBank/DDBJ whole genome shotgun (WGS) entry which is preliminary data.</text>
</comment>
<accession>A0A0F8XPA1</accession>
<feature type="non-terminal residue" evidence="2">
    <location>
        <position position="382"/>
    </location>
</feature>
<feature type="region of interest" description="Disordered" evidence="1">
    <location>
        <begin position="347"/>
        <end position="366"/>
    </location>
</feature>
<feature type="non-terminal residue" evidence="2">
    <location>
        <position position="1"/>
    </location>
</feature>
<reference evidence="2" key="1">
    <citation type="journal article" date="2015" name="Nature">
        <title>Complex archaea that bridge the gap between prokaryotes and eukaryotes.</title>
        <authorList>
            <person name="Spang A."/>
            <person name="Saw J.H."/>
            <person name="Jorgensen S.L."/>
            <person name="Zaremba-Niedzwiedzka K."/>
            <person name="Martijn J."/>
            <person name="Lind A.E."/>
            <person name="van Eijk R."/>
            <person name="Schleper C."/>
            <person name="Guy L."/>
            <person name="Ettema T.J."/>
        </authorList>
    </citation>
    <scope>NUCLEOTIDE SEQUENCE</scope>
</reference>
<organism evidence="2">
    <name type="scientific">marine sediment metagenome</name>
    <dbReference type="NCBI Taxonomy" id="412755"/>
    <lineage>
        <taxon>unclassified sequences</taxon>
        <taxon>metagenomes</taxon>
        <taxon>ecological metagenomes</taxon>
    </lineage>
</organism>
<dbReference type="EMBL" id="LAZR01058007">
    <property type="protein sequence ID" value="KKK70823.1"/>
    <property type="molecule type" value="Genomic_DNA"/>
</dbReference>
<gene>
    <name evidence="2" type="ORF">LCGC14_2920110</name>
</gene>
<evidence type="ECO:0000256" key="1">
    <source>
        <dbReference type="SAM" id="MobiDB-lite"/>
    </source>
</evidence>
<name>A0A0F8XPA1_9ZZZZ</name>